<dbReference type="InterPro" id="IPR040256">
    <property type="entry name" value="At4g02000-like"/>
</dbReference>
<dbReference type="OrthoDB" id="1690666at2759"/>
<feature type="compositionally biased region" description="Acidic residues" evidence="1">
    <location>
        <begin position="69"/>
        <end position="79"/>
    </location>
</feature>
<organism evidence="3 4">
    <name type="scientific">Corchorus olitorius</name>
    <dbReference type="NCBI Taxonomy" id="93759"/>
    <lineage>
        <taxon>Eukaryota</taxon>
        <taxon>Viridiplantae</taxon>
        <taxon>Streptophyta</taxon>
        <taxon>Embryophyta</taxon>
        <taxon>Tracheophyta</taxon>
        <taxon>Spermatophyta</taxon>
        <taxon>Magnoliopsida</taxon>
        <taxon>eudicotyledons</taxon>
        <taxon>Gunneridae</taxon>
        <taxon>Pentapetalae</taxon>
        <taxon>rosids</taxon>
        <taxon>malvids</taxon>
        <taxon>Malvales</taxon>
        <taxon>Malvaceae</taxon>
        <taxon>Grewioideae</taxon>
        <taxon>Apeibeae</taxon>
        <taxon>Corchorus</taxon>
    </lineage>
</organism>
<feature type="compositionally biased region" description="Basic and acidic residues" evidence="1">
    <location>
        <begin position="589"/>
        <end position="611"/>
    </location>
</feature>
<feature type="region of interest" description="Disordered" evidence="1">
    <location>
        <begin position="67"/>
        <end position="91"/>
    </location>
</feature>
<dbReference type="AlphaFoldDB" id="A0A1R3J4P4"/>
<gene>
    <name evidence="3" type="ORF">COLO4_19587</name>
</gene>
<name>A0A1R3J4P4_9ROSI</name>
<comment type="caution">
    <text evidence="3">The sequence shown here is derived from an EMBL/GenBank/DDBJ whole genome shotgun (WGS) entry which is preliminary data.</text>
</comment>
<dbReference type="InterPro" id="IPR025558">
    <property type="entry name" value="DUF4283"/>
</dbReference>
<reference evidence="4" key="1">
    <citation type="submission" date="2013-09" db="EMBL/GenBank/DDBJ databases">
        <title>Corchorus olitorius genome sequencing.</title>
        <authorList>
            <person name="Alam M."/>
            <person name="Haque M.S."/>
            <person name="Islam M.S."/>
            <person name="Emdad E.M."/>
            <person name="Islam M.M."/>
            <person name="Ahmed B."/>
            <person name="Halim A."/>
            <person name="Hossen Q.M.M."/>
            <person name="Hossain M.Z."/>
            <person name="Ahmed R."/>
            <person name="Khan M.M."/>
            <person name="Islam R."/>
            <person name="Rashid M.M."/>
            <person name="Khan S.A."/>
            <person name="Rahman M.S."/>
            <person name="Alam M."/>
            <person name="Yahiya A.S."/>
            <person name="Khan M.S."/>
            <person name="Azam M.S."/>
            <person name="Haque T."/>
            <person name="Lashkar M.Z.H."/>
            <person name="Akhand A.I."/>
            <person name="Morshed G."/>
            <person name="Roy S."/>
            <person name="Uddin K.S."/>
            <person name="Rabeya T."/>
            <person name="Hossain A.S."/>
            <person name="Chowdhury A."/>
            <person name="Snigdha A.R."/>
            <person name="Mortoza M.S."/>
            <person name="Matin S.A."/>
            <person name="Hoque S.M.E."/>
            <person name="Islam M.K."/>
            <person name="Roy D.K."/>
            <person name="Haider R."/>
            <person name="Moosa M.M."/>
            <person name="Elias S.M."/>
            <person name="Hasan A.M."/>
            <person name="Jahan S."/>
            <person name="Shafiuddin M."/>
            <person name="Mahmood N."/>
            <person name="Shommy N.S."/>
        </authorList>
    </citation>
    <scope>NUCLEOTIDE SEQUENCE [LARGE SCALE GENOMIC DNA]</scope>
    <source>
        <strain evidence="4">cv. O-4</strain>
    </source>
</reference>
<accession>A0A1R3J4P4</accession>
<protein>
    <recommendedName>
        <fullName evidence="2">DUF4283 domain-containing protein</fullName>
    </recommendedName>
</protein>
<dbReference type="EMBL" id="AWUE01016663">
    <property type="protein sequence ID" value="OMO89794.1"/>
    <property type="molecule type" value="Genomic_DNA"/>
</dbReference>
<evidence type="ECO:0000259" key="2">
    <source>
        <dbReference type="Pfam" id="PF14111"/>
    </source>
</evidence>
<dbReference type="PANTHER" id="PTHR31286">
    <property type="entry name" value="GLYCINE-RICH CELL WALL STRUCTURAL PROTEIN 1.8-LIKE"/>
    <property type="match status" value="1"/>
</dbReference>
<feature type="domain" description="DUF4283" evidence="2">
    <location>
        <begin position="113"/>
        <end position="193"/>
    </location>
</feature>
<dbReference type="Pfam" id="PF14111">
    <property type="entry name" value="DUF4283"/>
    <property type="match status" value="1"/>
</dbReference>
<evidence type="ECO:0000313" key="4">
    <source>
        <dbReference type="Proteomes" id="UP000187203"/>
    </source>
</evidence>
<dbReference type="Proteomes" id="UP000187203">
    <property type="component" value="Unassembled WGS sequence"/>
</dbReference>
<dbReference type="PANTHER" id="PTHR31286:SF180">
    <property type="entry name" value="OS10G0362600 PROTEIN"/>
    <property type="match status" value="1"/>
</dbReference>
<feature type="region of interest" description="Disordered" evidence="1">
    <location>
        <begin position="589"/>
        <end position="613"/>
    </location>
</feature>
<sequence length="635" mass="72419">MKIEAKARTEKLNRRFMPYLTLKRRRIIMQTTTIEFKEPSFNSYHTTMNEANHLNIKFLRECSWTDSDSPTEESEEEVESNIQATHPRPTAPFRSRISHRVRISSEDVMVTREETHKCIVGFLLDMRRFSSETIQRWANQEWDPHGEITVVGRDDNRYLIYISDETDRRVALEQTPWSYQGALFATRRWNPNVPLRDMVLDRIELWLQIVGLPVEYQNNIVAEKLARTAGEIIKIDWVHRRPRNIRFLRVRIALDPRQPLASGHTHPYCSNDAVEVDRMVRQRMRPITERYGHPIVTDSQNNMFSNRSRLVEGGPQVATITQPMIIEPTGAGGSSHEEEGAQLALVSLGNEDVQIQLQSLVLRKESTEGMQNTTEVVELVPEEESTQIIETTEILGQMRVQEELEVLSADSGQHSQIIQQEDPAQHQLPLGDISQTDLYNSGYHNLADLEDMQFALYREHGRFEQICDEMVRQSTELLEGLQNRSLNDPTIQPANNNVRWISLPDGGAVYTNARLEMGGRKDIAESSQMGSNRNKPPILLLGVGSPVNPTSPGFICSINEEDLMSAFLRDTPSPDEGPLEVDEEGKEVIKENSLEGDGIAHERETRLKEGSLAEVQGMLSRNSSLRNHESPKLEC</sequence>
<evidence type="ECO:0000313" key="3">
    <source>
        <dbReference type="EMBL" id="OMO89794.1"/>
    </source>
</evidence>
<evidence type="ECO:0000256" key="1">
    <source>
        <dbReference type="SAM" id="MobiDB-lite"/>
    </source>
</evidence>
<keyword evidence="4" id="KW-1185">Reference proteome</keyword>
<proteinExistence type="predicted"/>